<evidence type="ECO:0000256" key="6">
    <source>
        <dbReference type="RuleBase" id="RU363076"/>
    </source>
</evidence>
<comment type="subcellular location">
    <subcellularLocation>
        <location evidence="6">Cell membrane</location>
        <topology evidence="6">Multi-pass membrane protein</topology>
    </subcellularLocation>
    <subcellularLocation>
        <location evidence="1">Membrane</location>
    </subcellularLocation>
</comment>
<organism evidence="7 8">
    <name type="scientific">Bartonella taylorii 8TBB</name>
    <dbReference type="NCBI Taxonomy" id="1094560"/>
    <lineage>
        <taxon>Bacteria</taxon>
        <taxon>Pseudomonadati</taxon>
        <taxon>Pseudomonadota</taxon>
        <taxon>Alphaproteobacteria</taxon>
        <taxon>Hyphomicrobiales</taxon>
        <taxon>Bartonellaceae</taxon>
        <taxon>Bartonella</taxon>
    </lineage>
</organism>
<keyword evidence="5 6" id="KW-0472">Membrane</keyword>
<dbReference type="PANTHER" id="PTHR23427">
    <property type="entry name" value="SURFEIT LOCUS PROTEIN"/>
    <property type="match status" value="1"/>
</dbReference>
<keyword evidence="4 6" id="KW-1133">Transmembrane helix</keyword>
<keyword evidence="8" id="KW-1185">Reference proteome</keyword>
<dbReference type="RefSeq" id="WP_004857936.1">
    <property type="nucleotide sequence ID" value="NZ_JH725050.1"/>
</dbReference>
<reference evidence="7 8" key="1">
    <citation type="submission" date="2012-03" db="EMBL/GenBank/DDBJ databases">
        <title>The Genome Sequence of Bartonella taylorii 8TBB.</title>
        <authorList>
            <consortium name="The Broad Institute Genome Sequencing Platform"/>
            <consortium name="The Broad Institute Genome Sequencing Center for Infectious Disease"/>
            <person name="Feldgarden M."/>
            <person name="Kirby J."/>
            <person name="Kosoy M."/>
            <person name="Birtles R."/>
            <person name="Probert W.S."/>
            <person name="Chiaraviglio L."/>
            <person name="Young S.K."/>
            <person name="Zeng Q."/>
            <person name="Gargeya S."/>
            <person name="Fitzgerald M."/>
            <person name="Haas B."/>
            <person name="Abouelleil A."/>
            <person name="Alvarado L."/>
            <person name="Arachchi H.M."/>
            <person name="Berlin A."/>
            <person name="Chapman S.B."/>
            <person name="Gearin G."/>
            <person name="Goldberg J."/>
            <person name="Griggs A."/>
            <person name="Gujja S."/>
            <person name="Hansen M."/>
            <person name="Heiman D."/>
            <person name="Howarth C."/>
            <person name="Larimer J."/>
            <person name="Lui A."/>
            <person name="MacDonald P.J.P."/>
            <person name="McCowen C."/>
            <person name="Montmayeur A."/>
            <person name="Murphy C."/>
            <person name="Neiman D."/>
            <person name="Pearson M."/>
            <person name="Priest M."/>
            <person name="Roberts A."/>
            <person name="Saif S."/>
            <person name="Shea T."/>
            <person name="Sisk P."/>
            <person name="Stolte C."/>
            <person name="Sykes S."/>
            <person name="Wortman J."/>
            <person name="Nusbaum C."/>
            <person name="Birren B."/>
        </authorList>
    </citation>
    <scope>NUCLEOTIDE SEQUENCE [LARGE SCALE GENOMIC DNA]</scope>
    <source>
        <strain evidence="7 8">8TBB</strain>
    </source>
</reference>
<dbReference type="EMBL" id="AIMD01000013">
    <property type="protein sequence ID" value="EJF97128.1"/>
    <property type="molecule type" value="Genomic_DNA"/>
</dbReference>
<name>A0A9P2W385_BARTA</name>
<comment type="caution">
    <text evidence="7">The sequence shown here is derived from an EMBL/GenBank/DDBJ whole genome shotgun (WGS) entry which is preliminary data.</text>
</comment>
<evidence type="ECO:0000256" key="1">
    <source>
        <dbReference type="ARBA" id="ARBA00004370"/>
    </source>
</evidence>
<sequence>MTQTDPSITELQQKHIGFSSLLFGILCICFFLLFSALGVWQVQRLNWKTNLIISANQRVHLPPIKAPSQNQWAHITFEKDEYRPVIITGKFLTDKNIFVTAVAQDTTGYWVLTPLQTAENTLTFVNRGFIPMDARHDFQNSEQSHTNTLHSATQIKQTTIIGLLRMSEKNGFFPRKNNPDTNLWYTRDLPAMAQKLGLPTVAPYFIDAGKKTATQATLPIAGLTIVHFRNNHLVYAITWFTLAAGVLGASFFLYYGKKAKKDKKQHLIKHSCSMALH</sequence>
<evidence type="ECO:0000256" key="2">
    <source>
        <dbReference type="ARBA" id="ARBA00007165"/>
    </source>
</evidence>
<dbReference type="InterPro" id="IPR002994">
    <property type="entry name" value="Surf1/Shy1"/>
</dbReference>
<dbReference type="Proteomes" id="UP000002648">
    <property type="component" value="Unassembled WGS sequence"/>
</dbReference>
<evidence type="ECO:0000256" key="5">
    <source>
        <dbReference type="ARBA" id="ARBA00023136"/>
    </source>
</evidence>
<gene>
    <name evidence="7" type="ORF">ME9_00214</name>
</gene>
<comment type="similarity">
    <text evidence="2 6">Belongs to the SURF1 family.</text>
</comment>
<proteinExistence type="inferred from homology"/>
<dbReference type="OrthoDB" id="6079986at2"/>
<feature type="transmembrane region" description="Helical" evidence="6">
    <location>
        <begin position="21"/>
        <end position="40"/>
    </location>
</feature>
<dbReference type="CDD" id="cd06662">
    <property type="entry name" value="SURF1"/>
    <property type="match status" value="1"/>
</dbReference>
<dbReference type="AlphaFoldDB" id="A0A9P2W385"/>
<dbReference type="GO" id="GO:0005886">
    <property type="term" value="C:plasma membrane"/>
    <property type="evidence" value="ECO:0007669"/>
    <property type="project" value="UniProtKB-SubCell"/>
</dbReference>
<feature type="transmembrane region" description="Helical" evidence="6">
    <location>
        <begin position="233"/>
        <end position="255"/>
    </location>
</feature>
<dbReference type="Pfam" id="PF02104">
    <property type="entry name" value="SURF1"/>
    <property type="match status" value="1"/>
</dbReference>
<dbReference type="PANTHER" id="PTHR23427:SF2">
    <property type="entry name" value="SURFEIT LOCUS PROTEIN 1"/>
    <property type="match status" value="1"/>
</dbReference>
<accession>A0A9P2W385</accession>
<evidence type="ECO:0000256" key="3">
    <source>
        <dbReference type="ARBA" id="ARBA00022692"/>
    </source>
</evidence>
<evidence type="ECO:0000256" key="4">
    <source>
        <dbReference type="ARBA" id="ARBA00022989"/>
    </source>
</evidence>
<keyword evidence="3 6" id="KW-0812">Transmembrane</keyword>
<dbReference type="PROSITE" id="PS50895">
    <property type="entry name" value="SURF1"/>
    <property type="match status" value="1"/>
</dbReference>
<keyword evidence="6" id="KW-1003">Cell membrane</keyword>
<evidence type="ECO:0000313" key="8">
    <source>
        <dbReference type="Proteomes" id="UP000002648"/>
    </source>
</evidence>
<evidence type="ECO:0000313" key="7">
    <source>
        <dbReference type="EMBL" id="EJF97128.1"/>
    </source>
</evidence>
<dbReference type="InterPro" id="IPR045214">
    <property type="entry name" value="Surf1/Surf4"/>
</dbReference>
<protein>
    <recommendedName>
        <fullName evidence="6">SURF1-like protein</fullName>
    </recommendedName>
</protein>